<keyword evidence="1" id="KW-0472">Membrane</keyword>
<keyword evidence="1" id="KW-1133">Transmembrane helix</keyword>
<gene>
    <name evidence="2" type="ORF">DSCO28_37230</name>
</gene>
<keyword evidence="1" id="KW-0812">Transmembrane</keyword>
<evidence type="ECO:0008006" key="4">
    <source>
        <dbReference type="Google" id="ProtNLM"/>
    </source>
</evidence>
<dbReference type="AlphaFoldDB" id="A0A5K7ZSG1"/>
<name>A0A5K7ZSG1_9BACT</name>
<feature type="transmembrane region" description="Helical" evidence="1">
    <location>
        <begin position="114"/>
        <end position="133"/>
    </location>
</feature>
<feature type="transmembrane region" description="Helical" evidence="1">
    <location>
        <begin position="47"/>
        <end position="66"/>
    </location>
</feature>
<organism evidence="2 3">
    <name type="scientific">Desulfosarcina ovata subsp. sediminis</name>
    <dbReference type="NCBI Taxonomy" id="885957"/>
    <lineage>
        <taxon>Bacteria</taxon>
        <taxon>Pseudomonadati</taxon>
        <taxon>Thermodesulfobacteriota</taxon>
        <taxon>Desulfobacteria</taxon>
        <taxon>Desulfobacterales</taxon>
        <taxon>Desulfosarcinaceae</taxon>
        <taxon>Desulfosarcina</taxon>
    </lineage>
</organism>
<feature type="transmembrane region" description="Helical" evidence="1">
    <location>
        <begin position="78"/>
        <end position="102"/>
    </location>
</feature>
<dbReference type="InterPro" id="IPR024464">
    <property type="entry name" value="DUF2391"/>
</dbReference>
<proteinExistence type="predicted"/>
<dbReference type="KEGG" id="dov:DSCO28_37230"/>
<reference evidence="2 3" key="1">
    <citation type="submission" date="2019-11" db="EMBL/GenBank/DDBJ databases">
        <title>Comparative genomics of hydrocarbon-degrading Desulfosarcina strains.</title>
        <authorList>
            <person name="Watanabe M."/>
            <person name="Kojima H."/>
            <person name="Fukui M."/>
        </authorList>
    </citation>
    <scope>NUCLEOTIDE SEQUENCE [LARGE SCALE GENOMIC DNA]</scope>
    <source>
        <strain evidence="2 3">28bB2T</strain>
    </source>
</reference>
<accession>A0A5K7ZSG1</accession>
<dbReference type="Pfam" id="PF09622">
    <property type="entry name" value="DUF2391"/>
    <property type="match status" value="1"/>
</dbReference>
<evidence type="ECO:0000256" key="1">
    <source>
        <dbReference type="SAM" id="Phobius"/>
    </source>
</evidence>
<sequence>MDVLIEMIKQGTTNFEDIIQVVVGASALCVPVAFSEEAWNLGRTLPVANIIVLVVLSLLFVNLYSLHNIFQGRITHRIFAFFARTFIDYSITLLVVLVVLSALDHLPIFSEPWVAVRSVVVLSLPASMGAVVVDSFDKE</sequence>
<evidence type="ECO:0000313" key="2">
    <source>
        <dbReference type="EMBL" id="BBO83157.1"/>
    </source>
</evidence>
<dbReference type="EMBL" id="AP021876">
    <property type="protein sequence ID" value="BBO83157.1"/>
    <property type="molecule type" value="Genomic_DNA"/>
</dbReference>
<protein>
    <recommendedName>
        <fullName evidence="4">DUF2391 domain-containing protein</fullName>
    </recommendedName>
</protein>
<evidence type="ECO:0000313" key="3">
    <source>
        <dbReference type="Proteomes" id="UP000425960"/>
    </source>
</evidence>
<dbReference type="Proteomes" id="UP000425960">
    <property type="component" value="Chromosome"/>
</dbReference>